<keyword evidence="2" id="KW-0472">Membrane</keyword>
<dbReference type="EMBL" id="VSRQ01000010">
    <property type="protein sequence ID" value="TYK43710.1"/>
    <property type="molecule type" value="Genomic_DNA"/>
</dbReference>
<name>A0A5D3F7M1_9ACTN</name>
<evidence type="ECO:0000256" key="2">
    <source>
        <dbReference type="SAM" id="Phobius"/>
    </source>
</evidence>
<comment type="caution">
    <text evidence="3">The sequence shown here is derived from an EMBL/GenBank/DDBJ whole genome shotgun (WGS) entry which is preliminary data.</text>
</comment>
<keyword evidence="2" id="KW-0812">Transmembrane</keyword>
<dbReference type="RefSeq" id="WP_148767455.1">
    <property type="nucleotide sequence ID" value="NZ_VSRQ01000010.1"/>
</dbReference>
<feature type="transmembrane region" description="Helical" evidence="2">
    <location>
        <begin position="15"/>
        <end position="34"/>
    </location>
</feature>
<proteinExistence type="predicted"/>
<evidence type="ECO:0000256" key="1">
    <source>
        <dbReference type="SAM" id="MobiDB-lite"/>
    </source>
</evidence>
<keyword evidence="2" id="KW-1133">Transmembrane helix</keyword>
<feature type="compositionally biased region" description="Gly residues" evidence="1">
    <location>
        <begin position="305"/>
        <end position="316"/>
    </location>
</feature>
<accession>A0A5D3F7M1</accession>
<evidence type="ECO:0000313" key="3">
    <source>
        <dbReference type="EMBL" id="TYK43710.1"/>
    </source>
</evidence>
<dbReference type="Proteomes" id="UP000323505">
    <property type="component" value="Unassembled WGS sequence"/>
</dbReference>
<feature type="region of interest" description="Disordered" evidence="1">
    <location>
        <begin position="305"/>
        <end position="383"/>
    </location>
</feature>
<feature type="compositionally biased region" description="Polar residues" evidence="1">
    <location>
        <begin position="355"/>
        <end position="369"/>
    </location>
</feature>
<evidence type="ECO:0000313" key="4">
    <source>
        <dbReference type="Proteomes" id="UP000323505"/>
    </source>
</evidence>
<feature type="transmembrane region" description="Helical" evidence="2">
    <location>
        <begin position="110"/>
        <end position="129"/>
    </location>
</feature>
<dbReference type="AlphaFoldDB" id="A0A5D3F7M1"/>
<reference evidence="3 4" key="1">
    <citation type="submission" date="2019-08" db="EMBL/GenBank/DDBJ databases">
        <title>Actinomadura sp. nov. CYP1-5 isolated from mountain soil.</title>
        <authorList>
            <person name="Songsumanus A."/>
            <person name="Kuncharoen N."/>
            <person name="Kudo T."/>
            <person name="Yuki M."/>
            <person name="Igarashi Y."/>
            <person name="Tanasupawat S."/>
        </authorList>
    </citation>
    <scope>NUCLEOTIDE SEQUENCE [LARGE SCALE GENOMIC DNA]</scope>
    <source>
        <strain evidence="3 4">CYP1-5</strain>
    </source>
</reference>
<feature type="compositionally biased region" description="Basic and acidic residues" evidence="1">
    <location>
        <begin position="370"/>
        <end position="383"/>
    </location>
</feature>
<sequence length="383" mass="39933">MLGSAETLMSLATDMTAGALILAPALMISFEFKLCSGKPQNIMKAAYGWDNAADLLQKAATELRELVAALPRQTWSAQDRERYESTVQQYTLQLDYLHDYCMSVSISLTVLAWALFGYALFAIGMATWLDALALAALDPLLTVECEAAAATALQITTIATASLGAAGAMAGAALTAGANLVADNQSEHGNQYARAAFDEAFKNGGKTALTNLAQDGVNAGLAYITRADGTSQERPFPLKGVDFDADRDGEGIWSIGGGAQIETGPVDTELNGHANVDHGHVTGGDAEVKGKHEFVNTPHAIAGGGKLEWGKPGGNDGIVPDSFTGSGGYENTDTGAQAGAEGGYKEGNWEGKVQGASSQGTAELSGSTKQPDKKPDETPPWDR</sequence>
<keyword evidence="4" id="KW-1185">Reference proteome</keyword>
<protein>
    <submittedName>
        <fullName evidence="3">Uncharacterized protein</fullName>
    </submittedName>
</protein>
<gene>
    <name evidence="3" type="ORF">FXF68_36800</name>
</gene>
<organism evidence="3 4">
    <name type="scientific">Actinomadura decatromicini</name>
    <dbReference type="NCBI Taxonomy" id="2604572"/>
    <lineage>
        <taxon>Bacteria</taxon>
        <taxon>Bacillati</taxon>
        <taxon>Actinomycetota</taxon>
        <taxon>Actinomycetes</taxon>
        <taxon>Streptosporangiales</taxon>
        <taxon>Thermomonosporaceae</taxon>
        <taxon>Actinomadura</taxon>
    </lineage>
</organism>